<name>A0ACB8UMS6_9EURO</name>
<comment type="caution">
    <text evidence="1">The sequence shown here is derived from an EMBL/GenBank/DDBJ whole genome shotgun (WGS) entry which is preliminary data.</text>
</comment>
<dbReference type="EMBL" id="JALBCA010000184">
    <property type="protein sequence ID" value="KAI2381706.1"/>
    <property type="molecule type" value="Genomic_DNA"/>
</dbReference>
<reference evidence="1" key="1">
    <citation type="journal article" date="2022" name="bioRxiv">
        <title>Population genetic analysis of Ophidiomyces ophidiicola, the causative agent of snake fungal disease, indicates recent introductions to the USA.</title>
        <authorList>
            <person name="Ladner J.T."/>
            <person name="Palmer J.M."/>
            <person name="Ettinger C.L."/>
            <person name="Stajich J.E."/>
            <person name="Farrell T.M."/>
            <person name="Glorioso B.M."/>
            <person name="Lawson B."/>
            <person name="Price S.J."/>
            <person name="Stengle A.G."/>
            <person name="Grear D.A."/>
            <person name="Lorch J.M."/>
        </authorList>
    </citation>
    <scope>NUCLEOTIDE SEQUENCE</scope>
    <source>
        <strain evidence="1">NWHC 24266-5</strain>
    </source>
</reference>
<accession>A0ACB8UMS6</accession>
<organism evidence="1">
    <name type="scientific">Ophidiomyces ophidiicola</name>
    <dbReference type="NCBI Taxonomy" id="1387563"/>
    <lineage>
        <taxon>Eukaryota</taxon>
        <taxon>Fungi</taxon>
        <taxon>Dikarya</taxon>
        <taxon>Ascomycota</taxon>
        <taxon>Pezizomycotina</taxon>
        <taxon>Eurotiomycetes</taxon>
        <taxon>Eurotiomycetidae</taxon>
        <taxon>Onygenales</taxon>
        <taxon>Onygenaceae</taxon>
        <taxon>Ophidiomyces</taxon>
    </lineage>
</organism>
<sequence length="1703" mass="190877">METLFPLNPRLLVAMSSLELLNHYRSLTDNLSPEQHLEVIAHILSRVHDGAIPPSIFSIWLPPILHRFPHLLRSILIDRSYFVRALGLKALDQVLKKTAWKTKGWEAIGGAAGLSEIFQVVGVTQTRRLAKIIGRRMRGKKDATVVEEIDTLVQALLLDPSLLAVSDDQAPKRRIAFEDVVSLLNACSDSFLLKLFSQPIDSTSPIFSSLDSLAEAKPSILRQIAVGASNADKAVRLELLKRCPISLFSSAVPYSIQCMSSSPVSSSATSGLCFCLDLIHSVTNDPSFIEAVPNRTILGWAAESTEKATGKNIPFSDILELLQIALRKVMNRDGGVGWIPDPFPSQLIYYCAVAFNPVIDTYTVLEPKHRRRIARGIPLPSAEHRPDLEALLSCYLSAFPREGIVPGNVCSIVQEVESKEFITPFPPSAKLRLIKLFCLHAPGIRIDLDACPPCEKDWRLFRWDIDFIHELPIADSIWLFEKIESLSLEKDTVVSPEESAWYHGKILGVKWEAENMALQDEFPMTSKLLEETKQAAEREPDQYQRSNLVKRAFDIAVKSKNIRFLKDVSIWTGRYLRDPYVWNEIYILQWGLKCTPLLSCVEMQSKARPTSLSGLKSLVYEANTLISSQINTTLKALQEPGFTGSFAADPRIFFTDIVESRIAGIKQYRKVRLGSEDELAEILLGSMIPIILEYETAAVTEGYLAIHWNYTGGALQGLNCPIPTPRYAISFIDRLARKREDIWAAQRRSRHPETVILDAGWPKGLPVQFLFPSEEWAAAAFRHPDAAPYLSKRLRELLFCESKLALTKIPRKTTGIGAFVDDLTFTIDAYCKSSSGSCPSERILEVWNHFSCVLPVNGRHIGLLRGHLLSTCDYMTLNVEPRSNRFKHSTRKIKEVRKTIDPPALCLLPNLEDLTEDGPMAWDPQPEDSRSSSDMEMEDEISATIFDSWFSAEQSEYVDFNSEFRGPYIREQDLDTESGCNPLKIWAPNCDVRGLPLPNKEAIIVSALLYLDTFTGESSNILSQQFPKSSRFPRYPSLFLDYGFLSTISDVQDAADTAVRALRQLKNIVPPRIVQKLVTSLLQRLPKLATKSSFWIYQSTTFKLLSLLTEMDQPGMAIDPSLSAVKNFPGMSQWHRRSIPVRLVRNLDHNVVESWLTDFATFVVNSLEGQRDKLQDEEFDGPDECASPAELANPVSGKVRRVKITTVKLLTMRISESGQFTSKTCLRILESLFRVTSHMSVRSVVVFALLALVKKSVGLDGIPSAEIYSAITSLYPAVAGPSERVIMSEADWVSVEIGGPLPEVDDLRSLLNVLVWDARNSIPENMHEHYVKSVVLPLLDESTRQHKRWMRLFLNRAGIPTESIPISNFGPFDSDVESTVLNGWVKYLPKEYLLRHRAWSLRYLDICKVSHVKDLLYARDPKWIDTSAGKHWARFIEANKQYRAFGATFQSLVTSEIHSKVQGGITRQDAALEYCKRAAIVLRNPIKLNSRGQPFWSLSPILSAISSLFPNKCSLATAARENHAQFIVSQIARDVDSLRTPSWCSDPHRTPPVLPSRLDLQALLLPLPHLHNSSAEKYDNFTRHVLELMTECLASPSSFGQLETLKKAMRFVAAGDAIHCAVRIGRGECCEYGTPSGTSRVLLSRALLSQAGNADVSRSGEAKAMLEEWANCPDEWTRTCAYELGDACGVLGVGFEQLQSMEF</sequence>
<evidence type="ECO:0000313" key="1">
    <source>
        <dbReference type="EMBL" id="KAI2381706.1"/>
    </source>
</evidence>
<gene>
    <name evidence="1" type="ORF">LOY88_006645</name>
</gene>
<protein>
    <submittedName>
        <fullName evidence="1">Uncharacterized protein</fullName>
    </submittedName>
</protein>
<proteinExistence type="predicted"/>